<feature type="domain" description="BED-type" evidence="6">
    <location>
        <begin position="28"/>
        <end position="82"/>
    </location>
</feature>
<organism evidence="8">
    <name type="scientific">Volvox carteri f. nagariensis</name>
    <dbReference type="NCBI Taxonomy" id="3068"/>
    <lineage>
        <taxon>Eukaryota</taxon>
        <taxon>Viridiplantae</taxon>
        <taxon>Chlorophyta</taxon>
        <taxon>core chlorophytes</taxon>
        <taxon>Chlorophyceae</taxon>
        <taxon>CS clade</taxon>
        <taxon>Chlamydomonadales</taxon>
        <taxon>Volvocaceae</taxon>
        <taxon>Volvox</taxon>
    </lineage>
</organism>
<dbReference type="GO" id="GO:0003677">
    <property type="term" value="F:DNA binding"/>
    <property type="evidence" value="ECO:0007669"/>
    <property type="project" value="InterPro"/>
</dbReference>
<dbReference type="GO" id="GO:0008270">
    <property type="term" value="F:zinc ion binding"/>
    <property type="evidence" value="ECO:0007669"/>
    <property type="project" value="UniProtKB-KW"/>
</dbReference>
<evidence type="ECO:0000259" key="6">
    <source>
        <dbReference type="PROSITE" id="PS50808"/>
    </source>
</evidence>
<keyword evidence="2 4" id="KW-0863">Zinc-finger</keyword>
<protein>
    <recommendedName>
        <fullName evidence="6">BED-type domain-containing protein</fullName>
    </recommendedName>
</protein>
<keyword evidence="1" id="KW-0479">Metal-binding</keyword>
<evidence type="ECO:0000256" key="1">
    <source>
        <dbReference type="ARBA" id="ARBA00022723"/>
    </source>
</evidence>
<sequence>MSTTTGSDLGGAEVIEIDCVSAQKKGGRPVDDVWKHFDRGPYDNSKNCYATCKACRRHWKRARLPEIRLHLAKECTAIAPEVSAFYKALLAKDAAASSSEVVTAKRASRQTLLNRHFDTARASDQVVASTHAKQLRAFVEGGIPPDRTALPQDGFRLSKLSPH</sequence>
<dbReference type="OrthoDB" id="2445631at2759"/>
<dbReference type="EMBL" id="GL378349">
    <property type="protein sequence ID" value="EFJ46646.1"/>
    <property type="molecule type" value="Genomic_DNA"/>
</dbReference>
<accession>D8U0J5</accession>
<evidence type="ECO:0000256" key="3">
    <source>
        <dbReference type="ARBA" id="ARBA00022833"/>
    </source>
</evidence>
<dbReference type="Proteomes" id="UP000001058">
    <property type="component" value="Unassembled WGS sequence"/>
</dbReference>
<dbReference type="KEGG" id="vcn:VOLCADRAFT_92818"/>
<dbReference type="InParanoid" id="D8U0J5"/>
<evidence type="ECO:0000256" key="5">
    <source>
        <dbReference type="SAM" id="MobiDB-lite"/>
    </source>
</evidence>
<dbReference type="InterPro" id="IPR003656">
    <property type="entry name" value="Znf_BED"/>
</dbReference>
<dbReference type="PROSITE" id="PS50808">
    <property type="entry name" value="ZF_BED"/>
    <property type="match status" value="1"/>
</dbReference>
<name>D8U0J5_VOLCA</name>
<dbReference type="eggNOG" id="ENOG502T0D9">
    <property type="taxonomic scope" value="Eukaryota"/>
</dbReference>
<feature type="region of interest" description="Disordered" evidence="5">
    <location>
        <begin position="143"/>
        <end position="163"/>
    </location>
</feature>
<dbReference type="RefSeq" id="XP_002952175.1">
    <property type="nucleotide sequence ID" value="XM_002952129.1"/>
</dbReference>
<evidence type="ECO:0000313" key="7">
    <source>
        <dbReference type="EMBL" id="EFJ46646.1"/>
    </source>
</evidence>
<evidence type="ECO:0000313" key="8">
    <source>
        <dbReference type="Proteomes" id="UP000001058"/>
    </source>
</evidence>
<evidence type="ECO:0000256" key="4">
    <source>
        <dbReference type="PROSITE-ProRule" id="PRU00027"/>
    </source>
</evidence>
<keyword evidence="8" id="KW-1185">Reference proteome</keyword>
<dbReference type="AlphaFoldDB" id="D8U0J5"/>
<proteinExistence type="predicted"/>
<gene>
    <name evidence="7" type="ORF">VOLCADRAFT_92818</name>
</gene>
<keyword evidence="3" id="KW-0862">Zinc</keyword>
<dbReference type="GeneID" id="9628510"/>
<reference evidence="7 8" key="1">
    <citation type="journal article" date="2010" name="Science">
        <title>Genomic analysis of organismal complexity in the multicellular green alga Volvox carteri.</title>
        <authorList>
            <person name="Prochnik S.E."/>
            <person name="Umen J."/>
            <person name="Nedelcu A.M."/>
            <person name="Hallmann A."/>
            <person name="Miller S.M."/>
            <person name="Nishii I."/>
            <person name="Ferris P."/>
            <person name="Kuo A."/>
            <person name="Mitros T."/>
            <person name="Fritz-Laylin L.K."/>
            <person name="Hellsten U."/>
            <person name="Chapman J."/>
            <person name="Simakov O."/>
            <person name="Rensing S.A."/>
            <person name="Terry A."/>
            <person name="Pangilinan J."/>
            <person name="Kapitonov V."/>
            <person name="Jurka J."/>
            <person name="Salamov A."/>
            <person name="Shapiro H."/>
            <person name="Schmutz J."/>
            <person name="Grimwood J."/>
            <person name="Lindquist E."/>
            <person name="Lucas S."/>
            <person name="Grigoriev I.V."/>
            <person name="Schmitt R."/>
            <person name="Kirk D."/>
            <person name="Rokhsar D.S."/>
        </authorList>
    </citation>
    <scope>NUCLEOTIDE SEQUENCE [LARGE SCALE GENOMIC DNA]</scope>
    <source>
        <strain evidence="8">f. Nagariensis / Eve</strain>
    </source>
</reference>
<evidence type="ECO:0000256" key="2">
    <source>
        <dbReference type="ARBA" id="ARBA00022771"/>
    </source>
</evidence>